<evidence type="ECO:0000313" key="4">
    <source>
        <dbReference type="Proteomes" id="UP001163823"/>
    </source>
</evidence>
<comment type="similarity">
    <text evidence="1 2">Belongs to the Rab GDI family.</text>
</comment>
<sequence length="280" mass="31690">MDEEYDVIVLGTGLKECILSGLLSVDGLKVLHMDRNDYYGGESTSLNLIQRFRGNDKPPTHLGSSKDYNVDMILKFMMANGTLVRVLIHTDVTKYHYFKAVDGSYIYNKGKVHKVPATDIEALKSPLMGIFEKRRACKFISYVQDYDENDPKIHDGIDLTRVTTRELIAKYGIDENTVDFIGHALALHRDDRYLNEPALDTVKRMKLYAESLARFQGGSPYIYPLYGLGELPQAFARLSAVYDGTYMLNKPECKVEFNDEGKVIGVTSERETATCKKNCL</sequence>
<accession>A0AAD7LMS6</accession>
<dbReference type="PANTHER" id="PTHR11787:SF8">
    <property type="entry name" value="RAB GDP DISSOCIATION INHIBITOR"/>
    <property type="match status" value="1"/>
</dbReference>
<dbReference type="PRINTS" id="PR00892">
    <property type="entry name" value="RABGDI"/>
</dbReference>
<dbReference type="SUPFAM" id="SSF51905">
    <property type="entry name" value="FAD/NAD(P)-binding domain"/>
    <property type="match status" value="1"/>
</dbReference>
<dbReference type="Gene3D" id="3.30.519.10">
    <property type="entry name" value="Guanine Nucleotide Dissociation Inhibitor, domain 2"/>
    <property type="match status" value="1"/>
</dbReference>
<protein>
    <recommendedName>
        <fullName evidence="2">Guanosine nucleotide diphosphate dissociation inhibitor</fullName>
    </recommendedName>
</protein>
<dbReference type="KEGG" id="qsa:O6P43_021373"/>
<proteinExistence type="inferred from homology"/>
<reference evidence="3" key="1">
    <citation type="journal article" date="2023" name="Science">
        <title>Elucidation of the pathway for biosynthesis of saponin adjuvants from the soapbark tree.</title>
        <authorList>
            <person name="Reed J."/>
            <person name="Orme A."/>
            <person name="El-Demerdash A."/>
            <person name="Owen C."/>
            <person name="Martin L.B.B."/>
            <person name="Misra R.C."/>
            <person name="Kikuchi S."/>
            <person name="Rejzek M."/>
            <person name="Martin A.C."/>
            <person name="Harkess A."/>
            <person name="Leebens-Mack J."/>
            <person name="Louveau T."/>
            <person name="Stephenson M.J."/>
            <person name="Osbourn A."/>
        </authorList>
    </citation>
    <scope>NUCLEOTIDE SEQUENCE</scope>
    <source>
        <strain evidence="3">S10</strain>
    </source>
</reference>
<dbReference type="Pfam" id="PF00996">
    <property type="entry name" value="GDI"/>
    <property type="match status" value="1"/>
</dbReference>
<name>A0AAD7LMS6_QUISA</name>
<dbReference type="InterPro" id="IPR036188">
    <property type="entry name" value="FAD/NAD-bd_sf"/>
</dbReference>
<dbReference type="GO" id="GO:0005737">
    <property type="term" value="C:cytoplasm"/>
    <property type="evidence" value="ECO:0007669"/>
    <property type="project" value="TreeGrafter"/>
</dbReference>
<dbReference type="EMBL" id="JARAOO010000008">
    <property type="protein sequence ID" value="KAJ7961014.1"/>
    <property type="molecule type" value="Genomic_DNA"/>
</dbReference>
<dbReference type="InterPro" id="IPR018203">
    <property type="entry name" value="GDP_dissociation_inhibitor"/>
</dbReference>
<evidence type="ECO:0000313" key="3">
    <source>
        <dbReference type="EMBL" id="KAJ7961014.1"/>
    </source>
</evidence>
<dbReference type="Proteomes" id="UP001163823">
    <property type="component" value="Chromosome 8"/>
</dbReference>
<evidence type="ECO:0000256" key="1">
    <source>
        <dbReference type="ARBA" id="ARBA00005593"/>
    </source>
</evidence>
<dbReference type="GO" id="GO:0005093">
    <property type="term" value="F:Rab GDP-dissociation inhibitor activity"/>
    <property type="evidence" value="ECO:0007669"/>
    <property type="project" value="InterPro"/>
</dbReference>
<organism evidence="3 4">
    <name type="scientific">Quillaja saponaria</name>
    <name type="common">Soap bark tree</name>
    <dbReference type="NCBI Taxonomy" id="32244"/>
    <lineage>
        <taxon>Eukaryota</taxon>
        <taxon>Viridiplantae</taxon>
        <taxon>Streptophyta</taxon>
        <taxon>Embryophyta</taxon>
        <taxon>Tracheophyta</taxon>
        <taxon>Spermatophyta</taxon>
        <taxon>Magnoliopsida</taxon>
        <taxon>eudicotyledons</taxon>
        <taxon>Gunneridae</taxon>
        <taxon>Pentapetalae</taxon>
        <taxon>rosids</taxon>
        <taxon>fabids</taxon>
        <taxon>Fabales</taxon>
        <taxon>Quillajaceae</taxon>
        <taxon>Quillaja</taxon>
    </lineage>
</organism>
<dbReference type="PANTHER" id="PTHR11787">
    <property type="entry name" value="RAB GDP-DISSOCIATION INHIBITOR"/>
    <property type="match status" value="1"/>
</dbReference>
<dbReference type="GO" id="GO:0015031">
    <property type="term" value="P:protein transport"/>
    <property type="evidence" value="ECO:0007669"/>
    <property type="project" value="InterPro"/>
</dbReference>
<dbReference type="PRINTS" id="PR00891">
    <property type="entry name" value="RABGDIREP"/>
</dbReference>
<dbReference type="InterPro" id="IPR000806">
    <property type="entry name" value="RabGDI"/>
</dbReference>
<dbReference type="AlphaFoldDB" id="A0AAD7LMS6"/>
<dbReference type="Gene3D" id="3.50.50.60">
    <property type="entry name" value="FAD/NAD(P)-binding domain"/>
    <property type="match status" value="2"/>
</dbReference>
<comment type="caution">
    <text evidence="3">The sequence shown here is derived from an EMBL/GenBank/DDBJ whole genome shotgun (WGS) entry which is preliminary data.</text>
</comment>
<gene>
    <name evidence="3" type="ORF">O6P43_021373</name>
</gene>
<keyword evidence="4" id="KW-1185">Reference proteome</keyword>
<dbReference type="GO" id="GO:0016192">
    <property type="term" value="P:vesicle-mediated transport"/>
    <property type="evidence" value="ECO:0007669"/>
    <property type="project" value="TreeGrafter"/>
</dbReference>
<dbReference type="GO" id="GO:0007264">
    <property type="term" value="P:small GTPase-mediated signal transduction"/>
    <property type="evidence" value="ECO:0007669"/>
    <property type="project" value="InterPro"/>
</dbReference>
<evidence type="ECO:0000256" key="2">
    <source>
        <dbReference type="RuleBase" id="RU363124"/>
    </source>
</evidence>